<dbReference type="Pfam" id="PF02417">
    <property type="entry name" value="Chromate_transp"/>
    <property type="match status" value="2"/>
</dbReference>
<dbReference type="Gene3D" id="3.90.1410.10">
    <property type="entry name" value="set domain protein methyltransferase, domain 1"/>
    <property type="match status" value="1"/>
</dbReference>
<protein>
    <recommendedName>
        <fullName evidence="11">Ribosomal RNA-processing protein 40</fullName>
    </recommendedName>
</protein>
<keyword evidence="8" id="KW-0694">RNA-binding</keyword>
<dbReference type="AlphaFoldDB" id="A0AA36MQZ2"/>
<feature type="transmembrane region" description="Helical" evidence="12">
    <location>
        <begin position="713"/>
        <end position="734"/>
    </location>
</feature>
<feature type="transmembrane region" description="Helical" evidence="12">
    <location>
        <begin position="866"/>
        <end position="892"/>
    </location>
</feature>
<feature type="transmembrane region" description="Helical" evidence="12">
    <location>
        <begin position="938"/>
        <end position="958"/>
    </location>
</feature>
<dbReference type="Pfam" id="PF15985">
    <property type="entry name" value="KH_6"/>
    <property type="match status" value="1"/>
</dbReference>
<evidence type="ECO:0000256" key="6">
    <source>
        <dbReference type="ARBA" id="ARBA00022692"/>
    </source>
</evidence>
<dbReference type="EMBL" id="CAUJNA010000424">
    <property type="protein sequence ID" value="CAJ1376873.1"/>
    <property type="molecule type" value="Genomic_DNA"/>
</dbReference>
<keyword evidence="9 12" id="KW-1133">Transmembrane helix</keyword>
<dbReference type="GO" id="GO:0000178">
    <property type="term" value="C:exosome (RNase complex)"/>
    <property type="evidence" value="ECO:0007669"/>
    <property type="project" value="UniProtKB-KW"/>
</dbReference>
<evidence type="ECO:0000256" key="8">
    <source>
        <dbReference type="ARBA" id="ARBA00022884"/>
    </source>
</evidence>
<evidence type="ECO:0000256" key="4">
    <source>
        <dbReference type="ARBA" id="ARBA00022475"/>
    </source>
</evidence>
<dbReference type="Pfam" id="PF21262">
    <property type="entry name" value="RRP40_S1"/>
    <property type="match status" value="1"/>
</dbReference>
<evidence type="ECO:0000256" key="9">
    <source>
        <dbReference type="ARBA" id="ARBA00022989"/>
    </source>
</evidence>
<dbReference type="InterPro" id="IPR001214">
    <property type="entry name" value="SET_dom"/>
</dbReference>
<comment type="caution">
    <text evidence="14">The sequence shown here is derived from an EMBL/GenBank/DDBJ whole genome shotgun (WGS) entry which is preliminary data.</text>
</comment>
<dbReference type="FunFam" id="2.40.50.140:FF:000127">
    <property type="entry name" value="Exosome complex component RRP40"/>
    <property type="match status" value="1"/>
</dbReference>
<dbReference type="GO" id="GO:0015109">
    <property type="term" value="F:chromate transmembrane transporter activity"/>
    <property type="evidence" value="ECO:0007669"/>
    <property type="project" value="InterPro"/>
</dbReference>
<dbReference type="PANTHER" id="PTHR33567:SF3">
    <property type="entry name" value="CHROMATE ION TRANSPORTER (EUROFUNG)"/>
    <property type="match status" value="1"/>
</dbReference>
<dbReference type="CDD" id="cd10527">
    <property type="entry name" value="SET_LSMT"/>
    <property type="match status" value="1"/>
</dbReference>
<dbReference type="SUPFAM" id="SSF50249">
    <property type="entry name" value="Nucleic acid-binding proteins"/>
    <property type="match status" value="1"/>
</dbReference>
<dbReference type="GO" id="GO:0003723">
    <property type="term" value="F:RNA binding"/>
    <property type="evidence" value="ECO:0007669"/>
    <property type="project" value="UniProtKB-KW"/>
</dbReference>
<evidence type="ECO:0000256" key="1">
    <source>
        <dbReference type="ARBA" id="ARBA00004651"/>
    </source>
</evidence>
<dbReference type="SUPFAM" id="SSF82199">
    <property type="entry name" value="SET domain"/>
    <property type="match status" value="1"/>
</dbReference>
<accession>A0AA36MQZ2</accession>
<dbReference type="InterPro" id="IPR036612">
    <property type="entry name" value="KH_dom_type_1_sf"/>
</dbReference>
<keyword evidence="4" id="KW-1003">Cell membrane</keyword>
<evidence type="ECO:0000256" key="10">
    <source>
        <dbReference type="ARBA" id="ARBA00023136"/>
    </source>
</evidence>
<evidence type="ECO:0000313" key="15">
    <source>
        <dbReference type="Proteomes" id="UP001178507"/>
    </source>
</evidence>
<evidence type="ECO:0000256" key="5">
    <source>
        <dbReference type="ARBA" id="ARBA00022490"/>
    </source>
</evidence>
<sequence>MELCLPGDEVPLNGAQPGLGVSLDSEGRAFASTAGVLRISEEVRVENLRKRYVPRKGDYVVGIVMARNADFYKVDIRAPSPAFLPTLSWNSATKRNRPVLEIGTLVYARVEAAHPDLDTELSCIDPDTKKSWSTGEVLLGELKGGYSFEVALSAAQRLLGAECFILDRLGKDFAFELCVGQNGRVWLSAATGRETVLLLQAIKRSFGMTNVQIEAMVGKMVETFSCETPDAADASEDPWRSVQPWLLRQGGKADVQKVTLEADKERRVVAAADLKKGEPLFHIPQHLWFTAAGLTSHEAGRLALKWAAKPPSEIGLSHEHVELCLLALLLLLEKAARQSRWAEYISALPWSARLPLTWSPAEMSRLRGAAPQWQIEEKQKQLESAFSSLSACLKGQAAAELKAASPSSSDFILAFSLAHSRAMGISSDGEGRQWRLAMLPFADMLNHSSAPEVDWDVVQTKEGLCAVFRACRDAAKGSELHISYKRAASAQAFFATYGFIEDSQKVTPSELRRSAQSLRLLAFRCPSEGSELAALTKLRSCLRDRLASAEAAEAVEAEAVGAVVRLREADTLAWRRCGRLRFYRAEPWFRHEGLLPSSDPSLGTLIWNFLVLGATAFGGPPVHIGMFRARFVEQYGWLSSERFAELFAMANCLPGPSSTQVAFAIGMTQGGVQGGLLTGFSFILPGAIMLSLLGFVSSSLAEQIEEPASPANAVAIACSAVGVALVFIAISGLIKKQVMEAGNVTVLGGICFFTGAVCLLVHPAPAWLNPSLIFLGGLVTTIRPVTADVEMTPAKDIGKSGMPMPLAVGIFLLYGAVAAFTIWRDTFANDFVMPFLTAGMFVWGGGPVVLPMLMTYLTPHWISPTIFLAGISFAEMMPGPVFNISCFLGIQLAINSGWFWLSGIAACWAGLMLPGVILIFAAYTLWDELRKQKLYQHALPGLNAAAVGLLLPTMFVVYDTLQERSPWKSGSRALVVIAYYLIELVKVNVPAVVIAFGAAGLLWSLQ</sequence>
<feature type="transmembrane region" description="Helical" evidence="12">
    <location>
        <begin position="676"/>
        <end position="701"/>
    </location>
</feature>
<keyword evidence="5" id="KW-0963">Cytoplasm</keyword>
<keyword evidence="6 12" id="KW-0812">Transmembrane</keyword>
<evidence type="ECO:0000256" key="2">
    <source>
        <dbReference type="ARBA" id="ARBA00005262"/>
    </source>
</evidence>
<evidence type="ECO:0000256" key="3">
    <source>
        <dbReference type="ARBA" id="ARBA00007841"/>
    </source>
</evidence>
<feature type="transmembrane region" description="Helical" evidence="12">
    <location>
        <begin position="605"/>
        <end position="624"/>
    </location>
</feature>
<feature type="transmembrane region" description="Helical" evidence="12">
    <location>
        <begin position="898"/>
        <end position="926"/>
    </location>
</feature>
<dbReference type="PANTHER" id="PTHR33567">
    <property type="entry name" value="CHROMATE ION TRANSPORTER (EUROFUNG)"/>
    <property type="match status" value="1"/>
</dbReference>
<feature type="transmembrane region" description="Helical" evidence="12">
    <location>
        <begin position="741"/>
        <end position="762"/>
    </location>
</feature>
<evidence type="ECO:0000256" key="7">
    <source>
        <dbReference type="ARBA" id="ARBA00022835"/>
    </source>
</evidence>
<feature type="transmembrane region" description="Helical" evidence="12">
    <location>
        <begin position="978"/>
        <end position="1003"/>
    </location>
</feature>
<comment type="similarity">
    <text evidence="2">Belongs to the chromate ion transporter (CHR) (TC 2.A.51) family.</text>
</comment>
<gene>
    <name evidence="14" type="ORF">EVOR1521_LOCUS5822</name>
</gene>
<evidence type="ECO:0000259" key="13">
    <source>
        <dbReference type="PROSITE" id="PS50280"/>
    </source>
</evidence>
<dbReference type="Gene3D" id="2.40.50.140">
    <property type="entry name" value="Nucleic acid-binding proteins"/>
    <property type="match status" value="1"/>
</dbReference>
<dbReference type="SUPFAM" id="SSF54791">
    <property type="entry name" value="Eukaryotic type KH-domain (KH-domain type I)"/>
    <property type="match status" value="1"/>
</dbReference>
<evidence type="ECO:0000256" key="12">
    <source>
        <dbReference type="SAM" id="Phobius"/>
    </source>
</evidence>
<dbReference type="CDD" id="cd22526">
    <property type="entry name" value="KH-I_Rrp40"/>
    <property type="match status" value="1"/>
</dbReference>
<evidence type="ECO:0000313" key="14">
    <source>
        <dbReference type="EMBL" id="CAJ1376873.1"/>
    </source>
</evidence>
<feature type="domain" description="SET" evidence="13">
    <location>
        <begin position="253"/>
        <end position="485"/>
    </location>
</feature>
<feature type="transmembrane region" description="Helical" evidence="12">
    <location>
        <begin position="835"/>
        <end position="854"/>
    </location>
</feature>
<evidence type="ECO:0000256" key="11">
    <source>
        <dbReference type="ARBA" id="ARBA00030615"/>
    </source>
</evidence>
<dbReference type="InterPro" id="IPR046341">
    <property type="entry name" value="SET_dom_sf"/>
</dbReference>
<dbReference type="PROSITE" id="PS50280">
    <property type="entry name" value="SET"/>
    <property type="match status" value="1"/>
</dbReference>
<dbReference type="InterPro" id="IPR004088">
    <property type="entry name" value="KH_dom_type_1"/>
</dbReference>
<keyword evidence="15" id="KW-1185">Reference proteome</keyword>
<dbReference type="Proteomes" id="UP001178507">
    <property type="component" value="Unassembled WGS sequence"/>
</dbReference>
<dbReference type="InterPro" id="IPR037319">
    <property type="entry name" value="Rrp40_S1"/>
</dbReference>
<reference evidence="14" key="1">
    <citation type="submission" date="2023-08" db="EMBL/GenBank/DDBJ databases">
        <authorList>
            <person name="Chen Y."/>
            <person name="Shah S."/>
            <person name="Dougan E. K."/>
            <person name="Thang M."/>
            <person name="Chan C."/>
        </authorList>
    </citation>
    <scope>NUCLEOTIDE SEQUENCE</scope>
</reference>
<dbReference type="Pfam" id="PF00856">
    <property type="entry name" value="SET"/>
    <property type="match status" value="1"/>
</dbReference>
<dbReference type="InterPro" id="IPR012340">
    <property type="entry name" value="NA-bd_OB-fold"/>
</dbReference>
<comment type="similarity">
    <text evidence="3">Belongs to the RRP40 family.</text>
</comment>
<dbReference type="InterPro" id="IPR003370">
    <property type="entry name" value="Chromate_transpt"/>
</dbReference>
<proteinExistence type="inferred from homology"/>
<dbReference type="Gene3D" id="3.30.1370.10">
    <property type="entry name" value="K Homology domain, type 1"/>
    <property type="match status" value="1"/>
</dbReference>
<organism evidence="14 15">
    <name type="scientific">Effrenium voratum</name>
    <dbReference type="NCBI Taxonomy" id="2562239"/>
    <lineage>
        <taxon>Eukaryota</taxon>
        <taxon>Sar</taxon>
        <taxon>Alveolata</taxon>
        <taxon>Dinophyceae</taxon>
        <taxon>Suessiales</taxon>
        <taxon>Symbiodiniaceae</taxon>
        <taxon>Effrenium</taxon>
    </lineage>
</organism>
<feature type="transmembrane region" description="Helical" evidence="12">
    <location>
        <begin position="806"/>
        <end position="823"/>
    </location>
</feature>
<keyword evidence="10 12" id="KW-0472">Membrane</keyword>
<dbReference type="CDD" id="cd05790">
    <property type="entry name" value="S1_Rrp40"/>
    <property type="match status" value="1"/>
</dbReference>
<name>A0AA36MQZ2_9DINO</name>
<dbReference type="InterPro" id="IPR049469">
    <property type="entry name" value="RRP40_KH-I"/>
</dbReference>
<keyword evidence="7" id="KW-0271">Exosome</keyword>
<dbReference type="GO" id="GO:0005886">
    <property type="term" value="C:plasma membrane"/>
    <property type="evidence" value="ECO:0007669"/>
    <property type="project" value="UniProtKB-SubCell"/>
</dbReference>
<comment type="subcellular location">
    <subcellularLocation>
        <location evidence="1">Cell membrane</location>
        <topology evidence="1">Multi-pass membrane protein</topology>
    </subcellularLocation>
</comment>